<keyword evidence="3 5" id="KW-0732">Signal</keyword>
<comment type="caution">
    <text evidence="9">The sequence shown here is derived from an EMBL/GenBank/DDBJ whole genome shotgun (WGS) entry which is preliminary data.</text>
</comment>
<protein>
    <submittedName>
        <fullName evidence="9">Transporter substrate-binding domain-containing protein</fullName>
    </submittedName>
</protein>
<evidence type="ECO:0000313" key="8">
    <source>
        <dbReference type="EMBL" id="MBJ7632309.1"/>
    </source>
</evidence>
<evidence type="ECO:0000256" key="3">
    <source>
        <dbReference type="ARBA" id="ARBA00022729"/>
    </source>
</evidence>
<feature type="domain" description="Solute-binding protein family 3/N-terminal" evidence="6">
    <location>
        <begin position="41"/>
        <end position="260"/>
    </location>
</feature>
<dbReference type="Proteomes" id="UP000728106">
    <property type="component" value="Unassembled WGS sequence"/>
</dbReference>
<dbReference type="Proteomes" id="UP000650485">
    <property type="component" value="Unassembled WGS sequence"/>
</dbReference>
<proteinExistence type="inferred from homology"/>
<dbReference type="PANTHER" id="PTHR35936:SF34">
    <property type="entry name" value="ABC TRANSPORTER EXTRACELLULAR-BINDING PROTEIN YCKB-RELATED"/>
    <property type="match status" value="1"/>
</dbReference>
<organism evidence="9 10">
    <name type="scientific">Weissella confusa</name>
    <name type="common">Lactobacillus confusus</name>
    <dbReference type="NCBI Taxonomy" id="1583"/>
    <lineage>
        <taxon>Bacteria</taxon>
        <taxon>Bacillati</taxon>
        <taxon>Bacillota</taxon>
        <taxon>Bacilli</taxon>
        <taxon>Lactobacillales</taxon>
        <taxon>Lactobacillaceae</taxon>
        <taxon>Weissella</taxon>
    </lineage>
</organism>
<dbReference type="SMART" id="SM00062">
    <property type="entry name" value="PBPb"/>
    <property type="match status" value="1"/>
</dbReference>
<evidence type="ECO:0000259" key="6">
    <source>
        <dbReference type="SMART" id="SM00062"/>
    </source>
</evidence>
<gene>
    <name evidence="7" type="ORF">H7R52_01050</name>
    <name evidence="9" type="ORF">HAU20_06105</name>
    <name evidence="8" type="ORF">HAU43_04300</name>
</gene>
<dbReference type="EMBL" id="JAAOCX010000004">
    <property type="protein sequence ID" value="MBJ7632309.1"/>
    <property type="molecule type" value="Genomic_DNA"/>
</dbReference>
<dbReference type="EMBL" id="JACSZT010000002">
    <property type="protein sequence ID" value="MBC6498167.1"/>
    <property type="molecule type" value="Genomic_DNA"/>
</dbReference>
<dbReference type="Pfam" id="PF00497">
    <property type="entry name" value="SBP_bac_3"/>
    <property type="match status" value="1"/>
</dbReference>
<dbReference type="RefSeq" id="WP_003608610.1">
    <property type="nucleotide sequence ID" value="NZ_ALXH01000152.1"/>
</dbReference>
<reference evidence="7" key="2">
    <citation type="submission" date="2020-08" db="EMBL/GenBank/DDBJ databases">
        <title>Complete genome sequence of Weissella confusa strain FS54 provides insights into metabolic potential.</title>
        <authorList>
            <person name="Fhoula I."/>
            <person name="Najjari A."/>
            <person name="Lekired A."/>
            <person name="Bessrour-Aouam N."/>
            <person name="Jaballah S."/>
            <person name="Klibi N."/>
            <person name="Ouzari H.-I."/>
        </authorList>
    </citation>
    <scope>NUCLEOTIDE SEQUENCE</scope>
    <source>
        <strain evidence="7">FS54</strain>
    </source>
</reference>
<evidence type="ECO:0000256" key="5">
    <source>
        <dbReference type="SAM" id="SignalP"/>
    </source>
</evidence>
<dbReference type="Gene3D" id="3.40.190.10">
    <property type="entry name" value="Periplasmic binding protein-like II"/>
    <property type="match status" value="2"/>
</dbReference>
<dbReference type="PANTHER" id="PTHR35936">
    <property type="entry name" value="MEMBRANE-BOUND LYTIC MUREIN TRANSGLYCOSYLASE F"/>
    <property type="match status" value="1"/>
</dbReference>
<comment type="similarity">
    <text evidence="2 4">Belongs to the bacterial solute-binding protein 3 family.</text>
</comment>
<evidence type="ECO:0000313" key="10">
    <source>
        <dbReference type="Proteomes" id="UP000728106"/>
    </source>
</evidence>
<evidence type="ECO:0000256" key="4">
    <source>
        <dbReference type="RuleBase" id="RU003744"/>
    </source>
</evidence>
<reference evidence="9" key="1">
    <citation type="submission" date="2020-02" db="EMBL/GenBank/DDBJ databases">
        <authorList>
            <person name="Fontana A."/>
            <person name="Patrone V."/>
            <person name="Morelli L."/>
        </authorList>
    </citation>
    <scope>NUCLEOTIDE SEQUENCE</scope>
    <source>
        <strain evidence="8">CCUG 30943</strain>
        <strain evidence="9">CCUG 43002</strain>
    </source>
</reference>
<dbReference type="SUPFAM" id="SSF53850">
    <property type="entry name" value="Periplasmic binding protein-like II"/>
    <property type="match status" value="1"/>
</dbReference>
<comment type="subcellular location">
    <subcellularLocation>
        <location evidence="1">Cell envelope</location>
    </subcellularLocation>
</comment>
<dbReference type="InterPro" id="IPR018313">
    <property type="entry name" value="SBP_3_CS"/>
</dbReference>
<name>A0A1T4JAU8_WEICO</name>
<reference evidence="9 10" key="3">
    <citation type="journal article" date="2021" name="Int. J. Food Microbiol.">
        <title>Safety demonstration of a microbial species for use in the food chain: Weissella confusa.</title>
        <authorList>
            <person name="Bourdichon F."/>
            <person name="Patrone V."/>
            <person name="Fontana A."/>
            <person name="Milani G."/>
            <person name="Morelli L."/>
        </authorList>
    </citation>
    <scope>NUCLEOTIDE SEQUENCE [LARGE SCALE GENOMIC DNA]</scope>
    <source>
        <strain evidence="8">CCUG 30943</strain>
        <strain evidence="9 10">CCUG 43002</strain>
    </source>
</reference>
<dbReference type="GO" id="GO:0030313">
    <property type="term" value="C:cell envelope"/>
    <property type="evidence" value="ECO:0007669"/>
    <property type="project" value="UniProtKB-SubCell"/>
</dbReference>
<feature type="signal peptide" evidence="5">
    <location>
        <begin position="1"/>
        <end position="22"/>
    </location>
</feature>
<accession>A0A1T4JAU8</accession>
<dbReference type="InterPro" id="IPR001638">
    <property type="entry name" value="Solute-binding_3/MltF_N"/>
</dbReference>
<dbReference type="GeneID" id="57977911"/>
<dbReference type="AlphaFoldDB" id="A0A1T4JAU8"/>
<dbReference type="EMBL" id="JAAOCP010000006">
    <property type="protein sequence ID" value="MBJ7638959.1"/>
    <property type="molecule type" value="Genomic_DNA"/>
</dbReference>
<evidence type="ECO:0000256" key="1">
    <source>
        <dbReference type="ARBA" id="ARBA00004196"/>
    </source>
</evidence>
<evidence type="ECO:0000313" key="7">
    <source>
        <dbReference type="EMBL" id="MBC6498167.1"/>
    </source>
</evidence>
<dbReference type="Proteomes" id="UP000808038">
    <property type="component" value="Unassembled WGS sequence"/>
</dbReference>
<sequence>MNKIMKTSVALVAAGMIGGVVASATTVSAASYKSELKTKGKLTVGLEGTYAPFSYRSDSGKLTGFEVELVKAVAKKMKLKPVFVQTKFDSLVAGLDAKKYDVVFNNMSITPERKKAYAFAQEYLFTESVMITKKGSKIKDYSDLKGKKAAQTSSSDFGQAATKAGATIVSAPGFAEALDLVDSGKADVTLNSQDSWGVYKKAHPKTDLQAKVTKALGETTAAPMLDKKDKKLAAQITKAEKSLQKDGTMKKLSVKYFGSDLTTEKK</sequence>
<evidence type="ECO:0000313" key="9">
    <source>
        <dbReference type="EMBL" id="MBJ7638959.1"/>
    </source>
</evidence>
<feature type="chain" id="PRO_5044566324" evidence="5">
    <location>
        <begin position="23"/>
        <end position="266"/>
    </location>
</feature>
<dbReference type="PROSITE" id="PS01039">
    <property type="entry name" value="SBP_BACTERIAL_3"/>
    <property type="match status" value="1"/>
</dbReference>
<evidence type="ECO:0000256" key="2">
    <source>
        <dbReference type="ARBA" id="ARBA00010333"/>
    </source>
</evidence>
<keyword evidence="10" id="KW-1185">Reference proteome</keyword>